<evidence type="ECO:0000256" key="3">
    <source>
        <dbReference type="ARBA" id="ARBA00022475"/>
    </source>
</evidence>
<sequence>MFPEKFTIPDTPESLVMIIPCYNETQEELTAALDSLVDQKKIDDHQKVVMIICDGRARGKGMEKTTAQYLLEDILPMDAGSSRKTIEKAYIAWDQQSMDVTVQKGSYRGMPYCCVVKHQNQGKRDSLIVLRSFLYKYNIRHQRPESIFKPEFFAEMATFLAGAGMDHVDDLIGMDADTVFEDICVSELLKQARLPNTLGVCGLVAVDFKGEKWGGLWKLYQTCDYALSQGLRRLHQSIVTNCVTCLPGCCQLFRVCEESCGDHIMLDRFGYHPTPTDDIVKQIRANASEDGNHVCHMLSAYSHAGWKTRQAIRARAFTDVPQSWSVFLSQRRRWSLGTTANELLLIRESGIHWFERIIAFSNCLTWLLSISIAVAATSFYIRGGRLVSALILLYAMYYIDSFGWGKTRKVVSEASAPSGDLEPIRDEEASLGMEKRTQPTTQVLDLQGDSSSSSS</sequence>
<keyword evidence="9" id="KW-0325">Glycoprotein</keyword>
<dbReference type="InterPro" id="IPR004835">
    <property type="entry name" value="Chitin_synth"/>
</dbReference>
<gene>
    <name evidence="12" type="ORF">SLS56_011480</name>
</gene>
<dbReference type="Proteomes" id="UP001521116">
    <property type="component" value="Unassembled WGS sequence"/>
</dbReference>
<evidence type="ECO:0000256" key="1">
    <source>
        <dbReference type="ARBA" id="ARBA00004651"/>
    </source>
</evidence>
<organism evidence="12 13">
    <name type="scientific">Neofusicoccum ribis</name>
    <dbReference type="NCBI Taxonomy" id="45134"/>
    <lineage>
        <taxon>Eukaryota</taxon>
        <taxon>Fungi</taxon>
        <taxon>Dikarya</taxon>
        <taxon>Ascomycota</taxon>
        <taxon>Pezizomycotina</taxon>
        <taxon>Dothideomycetes</taxon>
        <taxon>Dothideomycetes incertae sedis</taxon>
        <taxon>Botryosphaeriales</taxon>
        <taxon>Botryosphaeriaceae</taxon>
        <taxon>Neofusicoccum</taxon>
    </lineage>
</organism>
<evidence type="ECO:0000313" key="12">
    <source>
        <dbReference type="EMBL" id="KAL1616279.1"/>
    </source>
</evidence>
<evidence type="ECO:0000256" key="11">
    <source>
        <dbReference type="SAM" id="Phobius"/>
    </source>
</evidence>
<dbReference type="EMBL" id="JAJVDC020000272">
    <property type="protein sequence ID" value="KAL1616279.1"/>
    <property type="molecule type" value="Genomic_DNA"/>
</dbReference>
<keyword evidence="5" id="KW-0808">Transferase</keyword>
<evidence type="ECO:0000256" key="5">
    <source>
        <dbReference type="ARBA" id="ARBA00022679"/>
    </source>
</evidence>
<dbReference type="SUPFAM" id="SSF53448">
    <property type="entry name" value="Nucleotide-diphospho-sugar transferases"/>
    <property type="match status" value="1"/>
</dbReference>
<keyword evidence="6 11" id="KW-0812">Transmembrane</keyword>
<dbReference type="InterPro" id="IPR029044">
    <property type="entry name" value="Nucleotide-diphossugar_trans"/>
</dbReference>
<keyword evidence="4" id="KW-0328">Glycosyltransferase</keyword>
<evidence type="ECO:0000256" key="8">
    <source>
        <dbReference type="ARBA" id="ARBA00023136"/>
    </source>
</evidence>
<evidence type="ECO:0000256" key="10">
    <source>
        <dbReference type="SAM" id="MobiDB-lite"/>
    </source>
</evidence>
<evidence type="ECO:0000256" key="6">
    <source>
        <dbReference type="ARBA" id="ARBA00022692"/>
    </source>
</evidence>
<feature type="compositionally biased region" description="Basic and acidic residues" evidence="10">
    <location>
        <begin position="422"/>
        <end position="437"/>
    </location>
</feature>
<evidence type="ECO:0000256" key="4">
    <source>
        <dbReference type="ARBA" id="ARBA00022676"/>
    </source>
</evidence>
<keyword evidence="3" id="KW-1003">Cell membrane</keyword>
<dbReference type="Pfam" id="PF03142">
    <property type="entry name" value="Chitin_synth_2"/>
    <property type="match status" value="1"/>
</dbReference>
<name>A0ABR3SBH3_9PEZI</name>
<feature type="transmembrane region" description="Helical" evidence="11">
    <location>
        <begin position="357"/>
        <end position="381"/>
    </location>
</feature>
<evidence type="ECO:0000256" key="7">
    <source>
        <dbReference type="ARBA" id="ARBA00022989"/>
    </source>
</evidence>
<protein>
    <recommendedName>
        <fullName evidence="2">chitin synthase</fullName>
        <ecNumber evidence="2">2.4.1.16</ecNumber>
    </recommendedName>
</protein>
<proteinExistence type="predicted"/>
<feature type="transmembrane region" description="Helical" evidence="11">
    <location>
        <begin position="387"/>
        <end position="405"/>
    </location>
</feature>
<comment type="subcellular location">
    <subcellularLocation>
        <location evidence="1">Cell membrane</location>
        <topology evidence="1">Multi-pass membrane protein</topology>
    </subcellularLocation>
</comment>
<accession>A0ABR3SBH3</accession>
<evidence type="ECO:0000313" key="13">
    <source>
        <dbReference type="Proteomes" id="UP001521116"/>
    </source>
</evidence>
<keyword evidence="8 11" id="KW-0472">Membrane</keyword>
<evidence type="ECO:0000256" key="9">
    <source>
        <dbReference type="ARBA" id="ARBA00023180"/>
    </source>
</evidence>
<keyword evidence="7 11" id="KW-1133">Transmembrane helix</keyword>
<reference evidence="12 13" key="1">
    <citation type="submission" date="2024-02" db="EMBL/GenBank/DDBJ databases">
        <title>De novo assembly and annotation of 12 fungi associated with fruit tree decline syndrome in Ontario, Canada.</title>
        <authorList>
            <person name="Sulman M."/>
            <person name="Ellouze W."/>
            <person name="Ilyukhin E."/>
        </authorList>
    </citation>
    <scope>NUCLEOTIDE SEQUENCE [LARGE SCALE GENOMIC DNA]</scope>
    <source>
        <strain evidence="12 13">M1-105</strain>
    </source>
</reference>
<evidence type="ECO:0000256" key="2">
    <source>
        <dbReference type="ARBA" id="ARBA00012543"/>
    </source>
</evidence>
<comment type="caution">
    <text evidence="12">The sequence shown here is derived from an EMBL/GenBank/DDBJ whole genome shotgun (WGS) entry which is preliminary data.</text>
</comment>
<feature type="region of interest" description="Disordered" evidence="10">
    <location>
        <begin position="414"/>
        <end position="455"/>
    </location>
</feature>
<dbReference type="PANTHER" id="PTHR22914">
    <property type="entry name" value="CHITIN SYNTHASE"/>
    <property type="match status" value="1"/>
</dbReference>
<dbReference type="PANTHER" id="PTHR22914:SF13">
    <property type="entry name" value="CHITIN SYNTHASE"/>
    <property type="match status" value="1"/>
</dbReference>
<keyword evidence="13" id="KW-1185">Reference proteome</keyword>
<dbReference type="EC" id="2.4.1.16" evidence="2"/>